<comment type="caution">
    <text evidence="1">The sequence shown here is derived from an EMBL/GenBank/DDBJ whole genome shotgun (WGS) entry which is preliminary data.</text>
</comment>
<keyword evidence="2" id="KW-1185">Reference proteome</keyword>
<dbReference type="RefSeq" id="WP_179003103.1">
    <property type="nucleotide sequence ID" value="NZ_JBHSCO010000003.1"/>
</dbReference>
<dbReference type="EMBL" id="JBHSCO010000003">
    <property type="protein sequence ID" value="MFC4391586.1"/>
    <property type="molecule type" value="Genomic_DNA"/>
</dbReference>
<dbReference type="Proteomes" id="UP001595719">
    <property type="component" value="Unassembled WGS sequence"/>
</dbReference>
<evidence type="ECO:0000313" key="1">
    <source>
        <dbReference type="EMBL" id="MFC4391586.1"/>
    </source>
</evidence>
<sequence>MENLPYFESIDLQELKEYYVVKIDLNGRKTSIDLNFENKSIDKDSIQKIKTFLESIPKFHLQNKSYINNDFEEGDGETKDYINFYFDELDQDEISNIININDIKTPKEILLLNELKLNRIGLYPDGKYNTDYYAVFDYSIDIDGEPCEQLLVVKTNEKGDLDHIAWES</sequence>
<organism evidence="1 2">
    <name type="scientific">Flavobacterium quisquiliarum</name>
    <dbReference type="NCBI Taxonomy" id="1834436"/>
    <lineage>
        <taxon>Bacteria</taxon>
        <taxon>Pseudomonadati</taxon>
        <taxon>Bacteroidota</taxon>
        <taxon>Flavobacteriia</taxon>
        <taxon>Flavobacteriales</taxon>
        <taxon>Flavobacteriaceae</taxon>
        <taxon>Flavobacterium</taxon>
    </lineage>
</organism>
<accession>A0ABV8W8I6</accession>
<protein>
    <submittedName>
        <fullName evidence="1">DUF2004 domain-containing protein</fullName>
    </submittedName>
</protein>
<gene>
    <name evidence="1" type="ORF">ACFOY0_11340</name>
</gene>
<reference evidence="2" key="1">
    <citation type="journal article" date="2019" name="Int. J. Syst. Evol. Microbiol.">
        <title>The Global Catalogue of Microorganisms (GCM) 10K type strain sequencing project: providing services to taxonomists for standard genome sequencing and annotation.</title>
        <authorList>
            <consortium name="The Broad Institute Genomics Platform"/>
            <consortium name="The Broad Institute Genome Sequencing Center for Infectious Disease"/>
            <person name="Wu L."/>
            <person name="Ma J."/>
        </authorList>
    </citation>
    <scope>NUCLEOTIDE SEQUENCE [LARGE SCALE GENOMIC DNA]</scope>
    <source>
        <strain evidence="2">CGMCC 1.15345</strain>
    </source>
</reference>
<name>A0ABV8W8I6_9FLAO</name>
<evidence type="ECO:0000313" key="2">
    <source>
        <dbReference type="Proteomes" id="UP001595719"/>
    </source>
</evidence>
<proteinExistence type="predicted"/>